<dbReference type="EMBL" id="HBUE01073667">
    <property type="protein sequence ID" value="CAG6473829.1"/>
    <property type="molecule type" value="Transcribed_RNA"/>
</dbReference>
<proteinExistence type="predicted"/>
<sequence length="100" mass="11673">MCTPRFFLSRRVSRFCDGFVLLSIYFFLFPVRGSSGPQYQNPDGSSYNFLRPFVLGLIHHAVGLQKKTFFRVFDVKRAQHQTAVKVLAPTWPTTRTNYRH</sequence>
<accession>A0A8D8BD31</accession>
<dbReference type="AlphaFoldDB" id="A0A8D8BD31"/>
<reference evidence="1" key="1">
    <citation type="submission" date="2021-05" db="EMBL/GenBank/DDBJ databases">
        <authorList>
            <person name="Alioto T."/>
            <person name="Alioto T."/>
            <person name="Gomez Garrido J."/>
        </authorList>
    </citation>
    <scope>NUCLEOTIDE SEQUENCE</scope>
</reference>
<organism evidence="1">
    <name type="scientific">Culex pipiens</name>
    <name type="common">House mosquito</name>
    <dbReference type="NCBI Taxonomy" id="7175"/>
    <lineage>
        <taxon>Eukaryota</taxon>
        <taxon>Metazoa</taxon>
        <taxon>Ecdysozoa</taxon>
        <taxon>Arthropoda</taxon>
        <taxon>Hexapoda</taxon>
        <taxon>Insecta</taxon>
        <taxon>Pterygota</taxon>
        <taxon>Neoptera</taxon>
        <taxon>Endopterygota</taxon>
        <taxon>Diptera</taxon>
        <taxon>Nematocera</taxon>
        <taxon>Culicoidea</taxon>
        <taxon>Culicidae</taxon>
        <taxon>Culicinae</taxon>
        <taxon>Culicini</taxon>
        <taxon>Culex</taxon>
        <taxon>Culex</taxon>
    </lineage>
</organism>
<protein>
    <submittedName>
        <fullName evidence="1">(northern house mosquito) hypothetical protein</fullName>
    </submittedName>
</protein>
<evidence type="ECO:0000313" key="1">
    <source>
        <dbReference type="EMBL" id="CAG6473829.1"/>
    </source>
</evidence>
<name>A0A8D8BD31_CULPI</name>